<reference evidence="2" key="1">
    <citation type="submission" date="2017-01" db="EMBL/GenBank/DDBJ databases">
        <title>Comparative genomics of anhydrobiosis in the tardigrade Hypsibius dujardini.</title>
        <authorList>
            <person name="Yoshida Y."/>
            <person name="Koutsovoulos G."/>
            <person name="Laetsch D."/>
            <person name="Stevens L."/>
            <person name="Kumar S."/>
            <person name="Horikawa D."/>
            <person name="Ishino K."/>
            <person name="Komine S."/>
            <person name="Tomita M."/>
            <person name="Blaxter M."/>
            <person name="Arakawa K."/>
        </authorList>
    </citation>
    <scope>NUCLEOTIDE SEQUENCE [LARGE SCALE GENOMIC DNA]</scope>
    <source>
        <strain evidence="2">Z151</strain>
    </source>
</reference>
<proteinExistence type="predicted"/>
<dbReference type="EMBL" id="MTYJ01000329">
    <property type="protein sequence ID" value="OWA53549.1"/>
    <property type="molecule type" value="Genomic_DNA"/>
</dbReference>
<organism evidence="1 2">
    <name type="scientific">Hypsibius exemplaris</name>
    <name type="common">Freshwater tardigrade</name>
    <dbReference type="NCBI Taxonomy" id="2072580"/>
    <lineage>
        <taxon>Eukaryota</taxon>
        <taxon>Metazoa</taxon>
        <taxon>Ecdysozoa</taxon>
        <taxon>Tardigrada</taxon>
        <taxon>Eutardigrada</taxon>
        <taxon>Parachela</taxon>
        <taxon>Hypsibioidea</taxon>
        <taxon>Hypsibiidae</taxon>
        <taxon>Hypsibius</taxon>
    </lineage>
</organism>
<keyword evidence="2" id="KW-1185">Reference proteome</keyword>
<gene>
    <name evidence="1" type="ORF">BV898_17972</name>
</gene>
<sequence>MTGMGLCIRVADIIHAANCDPPAMLKRLCRDLPWMEEFLHAQGDAVTGSTTPKKIAWQANFLLQFLRGEPELSLDQLKKKVGLWDVPDQGELQGVLHST</sequence>
<protein>
    <submittedName>
        <fullName evidence="1">Uncharacterized protein</fullName>
    </submittedName>
</protein>
<dbReference type="AlphaFoldDB" id="A0A9X6NHY5"/>
<dbReference type="Proteomes" id="UP000192578">
    <property type="component" value="Unassembled WGS sequence"/>
</dbReference>
<name>A0A9X6NHY5_HYPEX</name>
<evidence type="ECO:0000313" key="1">
    <source>
        <dbReference type="EMBL" id="OWA53549.1"/>
    </source>
</evidence>
<evidence type="ECO:0000313" key="2">
    <source>
        <dbReference type="Proteomes" id="UP000192578"/>
    </source>
</evidence>
<comment type="caution">
    <text evidence="1">The sequence shown here is derived from an EMBL/GenBank/DDBJ whole genome shotgun (WGS) entry which is preliminary data.</text>
</comment>
<accession>A0A9X6NHY5</accession>